<protein>
    <submittedName>
        <fullName evidence="2">Uncharacterized protein</fullName>
    </submittedName>
</protein>
<proteinExistence type="predicted"/>
<accession>A0A6A6BJB3</accession>
<dbReference type="Proteomes" id="UP000799438">
    <property type="component" value="Unassembled WGS sequence"/>
</dbReference>
<evidence type="ECO:0000256" key="1">
    <source>
        <dbReference type="SAM" id="MobiDB-lite"/>
    </source>
</evidence>
<dbReference type="RefSeq" id="XP_033399185.1">
    <property type="nucleotide sequence ID" value="XM_033543082.1"/>
</dbReference>
<dbReference type="AlphaFoldDB" id="A0A6A6BJB3"/>
<gene>
    <name evidence="2" type="ORF">K452DRAFT_307592</name>
</gene>
<organism evidence="2 3">
    <name type="scientific">Aplosporella prunicola CBS 121167</name>
    <dbReference type="NCBI Taxonomy" id="1176127"/>
    <lineage>
        <taxon>Eukaryota</taxon>
        <taxon>Fungi</taxon>
        <taxon>Dikarya</taxon>
        <taxon>Ascomycota</taxon>
        <taxon>Pezizomycotina</taxon>
        <taxon>Dothideomycetes</taxon>
        <taxon>Dothideomycetes incertae sedis</taxon>
        <taxon>Botryosphaeriales</taxon>
        <taxon>Aplosporellaceae</taxon>
        <taxon>Aplosporella</taxon>
    </lineage>
</organism>
<feature type="region of interest" description="Disordered" evidence="1">
    <location>
        <begin position="22"/>
        <end position="53"/>
    </location>
</feature>
<dbReference type="GeneID" id="54300579"/>
<evidence type="ECO:0000313" key="2">
    <source>
        <dbReference type="EMBL" id="KAF2143473.1"/>
    </source>
</evidence>
<keyword evidence="3" id="KW-1185">Reference proteome</keyword>
<sequence length="159" mass="17751">MTINQQRPRSKKRSRFQAYLPYLEQKHPSQKAKSSACRDCHSDGSPQAEPYLPSSTYLELGEWFTEQKEDGRSLRSSSLRKKQGTCLTVSLTSTLADQTSPREQAHRAASLPTQHLLPQTDAPAPYLPTLAPTQRTALTRATIRISIQRTPPHATPTSP</sequence>
<name>A0A6A6BJB3_9PEZI</name>
<evidence type="ECO:0000313" key="3">
    <source>
        <dbReference type="Proteomes" id="UP000799438"/>
    </source>
</evidence>
<dbReference type="EMBL" id="ML995482">
    <property type="protein sequence ID" value="KAF2143473.1"/>
    <property type="molecule type" value="Genomic_DNA"/>
</dbReference>
<reference evidence="2" key="1">
    <citation type="journal article" date="2020" name="Stud. Mycol.">
        <title>101 Dothideomycetes genomes: a test case for predicting lifestyles and emergence of pathogens.</title>
        <authorList>
            <person name="Haridas S."/>
            <person name="Albert R."/>
            <person name="Binder M."/>
            <person name="Bloem J."/>
            <person name="Labutti K."/>
            <person name="Salamov A."/>
            <person name="Andreopoulos B."/>
            <person name="Baker S."/>
            <person name="Barry K."/>
            <person name="Bills G."/>
            <person name="Bluhm B."/>
            <person name="Cannon C."/>
            <person name="Castanera R."/>
            <person name="Culley D."/>
            <person name="Daum C."/>
            <person name="Ezra D."/>
            <person name="Gonzalez J."/>
            <person name="Henrissat B."/>
            <person name="Kuo A."/>
            <person name="Liang C."/>
            <person name="Lipzen A."/>
            <person name="Lutzoni F."/>
            <person name="Magnuson J."/>
            <person name="Mondo S."/>
            <person name="Nolan M."/>
            <person name="Ohm R."/>
            <person name="Pangilinan J."/>
            <person name="Park H.-J."/>
            <person name="Ramirez L."/>
            <person name="Alfaro M."/>
            <person name="Sun H."/>
            <person name="Tritt A."/>
            <person name="Yoshinaga Y."/>
            <person name="Zwiers L.-H."/>
            <person name="Turgeon B."/>
            <person name="Goodwin S."/>
            <person name="Spatafora J."/>
            <person name="Crous P."/>
            <person name="Grigoriev I."/>
        </authorList>
    </citation>
    <scope>NUCLEOTIDE SEQUENCE</scope>
    <source>
        <strain evidence="2">CBS 121167</strain>
    </source>
</reference>